<dbReference type="Gene3D" id="2.180.10.10">
    <property type="entry name" value="RHS repeat-associated core"/>
    <property type="match status" value="2"/>
</dbReference>
<evidence type="ECO:0000313" key="8">
    <source>
        <dbReference type="Proteomes" id="UP000434916"/>
    </source>
</evidence>
<evidence type="ECO:0000256" key="1">
    <source>
        <dbReference type="ARBA" id="ARBA00022729"/>
    </source>
</evidence>
<feature type="transmembrane region" description="Helical" evidence="3">
    <location>
        <begin position="1471"/>
        <end position="1490"/>
    </location>
</feature>
<dbReference type="Gene3D" id="2.40.128.340">
    <property type="match status" value="1"/>
</dbReference>
<dbReference type="EMBL" id="WNDD01000015">
    <property type="protein sequence ID" value="MTV02793.1"/>
    <property type="molecule type" value="Genomic_DNA"/>
</dbReference>
<dbReference type="SUPFAM" id="SSF69318">
    <property type="entry name" value="Integrin alpha N-terminal domain"/>
    <property type="match status" value="1"/>
</dbReference>
<evidence type="ECO:0000313" key="6">
    <source>
        <dbReference type="EMBL" id="MTU38487.1"/>
    </source>
</evidence>
<evidence type="ECO:0000259" key="5">
    <source>
        <dbReference type="Pfam" id="PF25023"/>
    </source>
</evidence>
<keyword evidence="1" id="KW-0732">Signal</keyword>
<feature type="transmembrane region" description="Helical" evidence="3">
    <location>
        <begin position="1502"/>
        <end position="1523"/>
    </location>
</feature>
<keyword evidence="3" id="KW-0812">Transmembrane</keyword>
<reference evidence="8 9" key="1">
    <citation type="journal article" date="2019" name="Nat. Med.">
        <title>A library of human gut bacterial isolates paired with longitudinal multiomics data enables mechanistic microbiome research.</title>
        <authorList>
            <person name="Poyet M."/>
            <person name="Groussin M."/>
            <person name="Gibbons S.M."/>
            <person name="Avila-Pacheco J."/>
            <person name="Jiang X."/>
            <person name="Kearney S.M."/>
            <person name="Perrotta A.R."/>
            <person name="Berdy B."/>
            <person name="Zhao S."/>
            <person name="Lieberman T.D."/>
            <person name="Swanson P.K."/>
            <person name="Smith M."/>
            <person name="Roesemann S."/>
            <person name="Alexander J.E."/>
            <person name="Rich S.A."/>
            <person name="Livny J."/>
            <person name="Vlamakis H."/>
            <person name="Clish C."/>
            <person name="Bullock K."/>
            <person name="Deik A."/>
            <person name="Scott J."/>
            <person name="Pierce K.A."/>
            <person name="Xavier R.J."/>
            <person name="Alm E.J."/>
        </authorList>
    </citation>
    <scope>NUCLEOTIDE SEQUENCE [LARGE SCALE GENOMIC DNA]</scope>
    <source>
        <strain evidence="7 9">BIOML-A11</strain>
        <strain evidence="6 8">BIOML-A29</strain>
    </source>
</reference>
<feature type="domain" description="Insecticide toxin TcdB middle/N-terminal" evidence="4">
    <location>
        <begin position="439"/>
        <end position="564"/>
    </location>
</feature>
<comment type="caution">
    <text evidence="7">The sequence shown here is derived from an EMBL/GenBank/DDBJ whole genome shotgun (WGS) entry which is preliminary data.</text>
</comment>
<gene>
    <name evidence="6" type="ORF">GMD82_02970</name>
    <name evidence="7" type="ORF">GME02_14295</name>
</gene>
<evidence type="ECO:0000256" key="2">
    <source>
        <dbReference type="ARBA" id="ARBA00022737"/>
    </source>
</evidence>
<evidence type="ECO:0000313" key="7">
    <source>
        <dbReference type="EMBL" id="MTV02793.1"/>
    </source>
</evidence>
<dbReference type="PANTHER" id="PTHR32305:SF15">
    <property type="entry name" value="PROTEIN RHSA-RELATED"/>
    <property type="match status" value="1"/>
</dbReference>
<dbReference type="EMBL" id="WNCN01000003">
    <property type="protein sequence ID" value="MTU38487.1"/>
    <property type="molecule type" value="Genomic_DNA"/>
</dbReference>
<keyword evidence="8" id="KW-1185">Reference proteome</keyword>
<dbReference type="InterPro" id="IPR056823">
    <property type="entry name" value="TEN-like_YD-shell"/>
</dbReference>
<proteinExistence type="predicted"/>
<keyword evidence="3" id="KW-0472">Membrane</keyword>
<accession>A0A9Q4WUB4</accession>
<dbReference type="InterPro" id="IPR006530">
    <property type="entry name" value="YD"/>
</dbReference>
<dbReference type="NCBIfam" id="TIGR03696">
    <property type="entry name" value="Rhs_assc_core"/>
    <property type="match status" value="1"/>
</dbReference>
<dbReference type="NCBIfam" id="TIGR01643">
    <property type="entry name" value="YD_repeat_2x"/>
    <property type="match status" value="1"/>
</dbReference>
<dbReference type="InterPro" id="IPR022385">
    <property type="entry name" value="Rhs_assc_core"/>
</dbReference>
<evidence type="ECO:0000313" key="9">
    <source>
        <dbReference type="Proteomes" id="UP000482671"/>
    </source>
</evidence>
<dbReference type="Pfam" id="PF05593">
    <property type="entry name" value="RHS_repeat"/>
    <property type="match status" value="1"/>
</dbReference>
<evidence type="ECO:0000259" key="4">
    <source>
        <dbReference type="Pfam" id="PF12256"/>
    </source>
</evidence>
<dbReference type="InterPro" id="IPR013517">
    <property type="entry name" value="FG-GAP"/>
</dbReference>
<feature type="domain" description="Teneurin-like YD-shell" evidence="5">
    <location>
        <begin position="1348"/>
        <end position="1442"/>
    </location>
</feature>
<dbReference type="InterPro" id="IPR022045">
    <property type="entry name" value="TcdB_toxin_mid/N"/>
</dbReference>
<protein>
    <submittedName>
        <fullName evidence="7">Uncharacterized protein</fullName>
    </submittedName>
</protein>
<sequence>MTYSYEKIAGQVEFYLSAIQYGDDRKISFTYGERKDQQVNYIAGAKVNSRKILKQISTYVANVQVKNYQFNYVNDSLYSKLTEIVEFGQGSERYNSTLIDYGMPDVYASEDIASLSENRQGNKPIFADFNGDGKTDFLSFSEKDSYTSSDVATLFLATEQSGIIGFRKQCTIPLVAGFSHIIPADMNGDSKIDAVVVSHAPNGTYRYNYYLWENDKLVYNYLGFNTDSPTGIAGDFNGDGKFEILVQGNQKVFDGEGKEIASGGIDDWGTQYVNCFANNLYLSDFNGNGKTDLLVMNGTKSWVYELQGKTFVRLSSFETTYLRNSYFPYFADFNGDGKTDILYQNVQSGNYDDVHILFSTGKNFVRQSVPSNANIRAKVSIGDFNKDGKSDIFHMEVINGKIVMKVGLYDGTGFITKTYSTILSPSNFEVPYEYENYLFPVADFNGDGRSEFCCARFVDSYVIHTFDDEQTLLAKSITNGLGEYISFSYLPITKSGVCSIDENLSFPLTNTRFPLYVVSSATVSGTNYSDYTTYSYKNPRIHKQGKGFLGFGEITAKNNSTAINTVTKYGYDNTHYYPCVIEQKSETKTGVAIQTTANEYATVLGNGKIFYPYIRKQTVTDHLKGTAITETVSNLEYGNPKTVVRDYGSGLVETTTSVFKNVMTGDKWILGLPASIAKQTMRSGASWTDRTVYEYNTNNQISSKTIYTNTGQNQISQETYTYDKYGNILTSALKPYSSSISLTTRHQYSLNGVYETSITDPMGLTTSYTYNALGLLASTEDVRGNITTYKYDGLGRLKKTDYPDGTYASISRAWSTIAGGVYSLTKETSGEPTVTVYYDSRELELRTSQIRFDGSPLFVDNVYDNAGRLQKVSLPFKGSVPSVWDIYKYDVYGRLEQVTHASGRKEAYAYSGASVTETKNGISIKRTYNAKNELIGTNDPGGSISYQLRPDGQPSSITVSGNVTTSFSYDKYGRQTEINDPSVGVKTFGYDDAGNINYEKDANGKEKTMIYNEFGQLTKRTLSEYETTFVYDQYGSLESESSDNGISKSYVRDALGRLSSNREEVDGYWFQYSYNYSSTTGLPESKVYNFSSGGNAITENYAYQNGTLTEIKQNGQNSIWKLLSEDAFGHPTAVSTGPLNRTYSYDDYGFPTTRKAVTSSGAVIQDFGTLFDPVTGNLKGRGDNKYNKFEQFRYDNLNRLTQVYMATSLVATPSAEAENVYSYLANGNLASKSDVGVFSYDNASKPYAVTGLGLIGDAVPARKQQVTYTSFERPASIIENNYTALFSYNGSGERVKMDITRNNKTEILRYYLNGSYEVDHTPAGDTERLYMGGDAYSAPAVLIKKNGSWNLHYICRDYLGSITQMTDSNGTLLQEVSYDAWGRLRNPNTLVAYLPEMEPELLLGRGYTGHEHLTMFGLVNMNARLYDPAVGRFLSPDPYVQVPDFTQSYNRFSYAMNNPLMYVDADGENPLLVLGLVIGAYIGGVATNRGELNPFRWNYSSITTYLGLGFGALVGYYGAYGIVYPGSISIAGSIGTPWISAGTSVAALGQGTDWQFNFQWTTAGGGGGRYGHFGNAEVSVDKAIANAQSYYYNYQSHSQGSSLDPMVVLSTTLSGTSEVYYSKHFGTWMGKDFKVRSQSWGGNQYTGGKNQFALKMSKKITWGGNVLGIYNGVNIYLDWDRGNSSSQQFLIEEFSNIYSTVGGVYGAAWGIGWEMGRQTTYQAWYQQLKYRFWYNRMENLIGPPSETNKIYWDEFYKNYRP</sequence>
<dbReference type="PANTHER" id="PTHR32305">
    <property type="match status" value="1"/>
</dbReference>
<dbReference type="InterPro" id="IPR028994">
    <property type="entry name" value="Integrin_alpha_N"/>
</dbReference>
<evidence type="ECO:0000256" key="3">
    <source>
        <dbReference type="SAM" id="Phobius"/>
    </source>
</evidence>
<keyword evidence="3" id="KW-1133">Transmembrane helix</keyword>
<dbReference type="Proteomes" id="UP000482671">
    <property type="component" value="Unassembled WGS sequence"/>
</dbReference>
<dbReference type="InterPro" id="IPR031325">
    <property type="entry name" value="RHS_repeat"/>
</dbReference>
<organism evidence="7 9">
    <name type="scientific">Parabacteroides merdae</name>
    <dbReference type="NCBI Taxonomy" id="46503"/>
    <lineage>
        <taxon>Bacteria</taxon>
        <taxon>Pseudomonadati</taxon>
        <taxon>Bacteroidota</taxon>
        <taxon>Bacteroidia</taxon>
        <taxon>Bacteroidales</taxon>
        <taxon>Tannerellaceae</taxon>
        <taxon>Parabacteroides</taxon>
    </lineage>
</organism>
<dbReference type="Proteomes" id="UP000434916">
    <property type="component" value="Unassembled WGS sequence"/>
</dbReference>
<dbReference type="RefSeq" id="WP_138272828.1">
    <property type="nucleotide sequence ID" value="NZ_JADNEG010000006.1"/>
</dbReference>
<dbReference type="Pfam" id="PF12256">
    <property type="entry name" value="TcdB_toxin_midN"/>
    <property type="match status" value="1"/>
</dbReference>
<dbReference type="Pfam" id="PF25023">
    <property type="entry name" value="TEN_YD-shell"/>
    <property type="match status" value="1"/>
</dbReference>
<dbReference type="InterPro" id="IPR050708">
    <property type="entry name" value="T6SS_VgrG/RHS"/>
</dbReference>
<name>A0A9Q4WUB4_9BACT</name>
<dbReference type="Pfam" id="PF13517">
    <property type="entry name" value="FG-GAP_3"/>
    <property type="match status" value="1"/>
</dbReference>
<keyword evidence="2" id="KW-0677">Repeat</keyword>